<evidence type="ECO:0000313" key="1">
    <source>
        <dbReference type="EMBL" id="KAK4289118.1"/>
    </source>
</evidence>
<accession>A0AAE1NGC1</accession>
<dbReference type="AlphaFoldDB" id="A0AAE1NGC1"/>
<name>A0AAE1NGC1_9EUCA</name>
<dbReference type="Proteomes" id="UP001292094">
    <property type="component" value="Unassembled WGS sequence"/>
</dbReference>
<evidence type="ECO:0000313" key="2">
    <source>
        <dbReference type="Proteomes" id="UP001292094"/>
    </source>
</evidence>
<comment type="caution">
    <text evidence="1">The sequence shown here is derived from an EMBL/GenBank/DDBJ whole genome shotgun (WGS) entry which is preliminary data.</text>
</comment>
<organism evidence="1 2">
    <name type="scientific">Petrolisthes manimaculis</name>
    <dbReference type="NCBI Taxonomy" id="1843537"/>
    <lineage>
        <taxon>Eukaryota</taxon>
        <taxon>Metazoa</taxon>
        <taxon>Ecdysozoa</taxon>
        <taxon>Arthropoda</taxon>
        <taxon>Crustacea</taxon>
        <taxon>Multicrustacea</taxon>
        <taxon>Malacostraca</taxon>
        <taxon>Eumalacostraca</taxon>
        <taxon>Eucarida</taxon>
        <taxon>Decapoda</taxon>
        <taxon>Pleocyemata</taxon>
        <taxon>Anomura</taxon>
        <taxon>Galatheoidea</taxon>
        <taxon>Porcellanidae</taxon>
        <taxon>Petrolisthes</taxon>
    </lineage>
</organism>
<reference evidence="1" key="1">
    <citation type="submission" date="2023-11" db="EMBL/GenBank/DDBJ databases">
        <title>Genome assemblies of two species of porcelain crab, Petrolisthes cinctipes and Petrolisthes manimaculis (Anomura: Porcellanidae).</title>
        <authorList>
            <person name="Angst P."/>
        </authorList>
    </citation>
    <scope>NUCLEOTIDE SEQUENCE</scope>
    <source>
        <strain evidence="1">PB745_02</strain>
        <tissue evidence="1">Gill</tissue>
    </source>
</reference>
<keyword evidence="2" id="KW-1185">Reference proteome</keyword>
<proteinExistence type="predicted"/>
<gene>
    <name evidence="1" type="ORF">Pmani_037898</name>
</gene>
<dbReference type="EMBL" id="JAWZYT010005981">
    <property type="protein sequence ID" value="KAK4289118.1"/>
    <property type="molecule type" value="Genomic_DNA"/>
</dbReference>
<protein>
    <submittedName>
        <fullName evidence="1">Uncharacterized protein</fullName>
    </submittedName>
</protein>
<sequence length="141" mass="16029">MYRPGCCRAVKFGPKGDPPRYKSKCGFLASWGYLWAPPHSYPHHSRPSPHRDQEVGSLGEQWGYEWGGGLVRVSLEGQQGATLLVPGRRPTQEFPVSIDPSGNCLESLQYFFFLRPYLRRPQEEKAHRLECCARTGYICEA</sequence>